<comment type="caution">
    <text evidence="2">The sequence shown here is derived from an EMBL/GenBank/DDBJ whole genome shotgun (WGS) entry which is preliminary data.</text>
</comment>
<accession>A0AAE0R431</accession>
<reference evidence="2" key="1">
    <citation type="submission" date="2023-06" db="EMBL/GenBank/DDBJ databases">
        <title>Male Hemibagrus guttatus genome.</title>
        <authorList>
            <person name="Bian C."/>
        </authorList>
    </citation>
    <scope>NUCLEOTIDE SEQUENCE</scope>
    <source>
        <strain evidence="2">Male_cb2023</strain>
        <tissue evidence="2">Muscle</tissue>
    </source>
</reference>
<dbReference type="AlphaFoldDB" id="A0AAE0R431"/>
<dbReference type="Pfam" id="PF09004">
    <property type="entry name" value="ALKBH8_N"/>
    <property type="match status" value="1"/>
</dbReference>
<feature type="domain" description="Alkylated DNA repair protein AlkB homologue 8 N-terminal" evidence="1">
    <location>
        <begin position="58"/>
        <end position="97"/>
    </location>
</feature>
<keyword evidence="3" id="KW-1185">Reference proteome</keyword>
<dbReference type="Proteomes" id="UP001274896">
    <property type="component" value="Unassembled WGS sequence"/>
</dbReference>
<gene>
    <name evidence="2" type="ORF">QTP70_003004</name>
</gene>
<organism evidence="2 3">
    <name type="scientific">Hemibagrus guttatus</name>
    <dbReference type="NCBI Taxonomy" id="175788"/>
    <lineage>
        <taxon>Eukaryota</taxon>
        <taxon>Metazoa</taxon>
        <taxon>Chordata</taxon>
        <taxon>Craniata</taxon>
        <taxon>Vertebrata</taxon>
        <taxon>Euteleostomi</taxon>
        <taxon>Actinopterygii</taxon>
        <taxon>Neopterygii</taxon>
        <taxon>Teleostei</taxon>
        <taxon>Ostariophysi</taxon>
        <taxon>Siluriformes</taxon>
        <taxon>Bagridae</taxon>
        <taxon>Hemibagrus</taxon>
    </lineage>
</organism>
<proteinExistence type="predicted"/>
<protein>
    <recommendedName>
        <fullName evidence="1">Alkylated DNA repair protein AlkB homologue 8 N-terminal domain-containing protein</fullName>
    </recommendedName>
</protein>
<dbReference type="InterPro" id="IPR015095">
    <property type="entry name" value="AlkB_hom8_N"/>
</dbReference>
<evidence type="ECO:0000313" key="3">
    <source>
        <dbReference type="Proteomes" id="UP001274896"/>
    </source>
</evidence>
<evidence type="ECO:0000259" key="1">
    <source>
        <dbReference type="Pfam" id="PF09004"/>
    </source>
</evidence>
<name>A0AAE0R431_9TELE</name>
<evidence type="ECO:0000313" key="2">
    <source>
        <dbReference type="EMBL" id="KAK3542793.1"/>
    </source>
</evidence>
<dbReference type="GO" id="GO:0016706">
    <property type="term" value="F:2-oxoglutarate-dependent dioxygenase activity"/>
    <property type="evidence" value="ECO:0007669"/>
    <property type="project" value="InterPro"/>
</dbReference>
<sequence length="117" mass="13688">MVFHEQPHPHATKTKELTVDFRKSNSSRHFPIYINGSEVEHFSTFKFLGVHISEDLSWHLNTSTLVRKVQQRLYFLRRFLGRSPKILSNFYHCIIESILTSSIMCGMAAPQCVKRNH</sequence>
<dbReference type="GO" id="GO:0008168">
    <property type="term" value="F:methyltransferase activity"/>
    <property type="evidence" value="ECO:0007669"/>
    <property type="project" value="InterPro"/>
</dbReference>
<dbReference type="EMBL" id="JAUCMX010000006">
    <property type="protein sequence ID" value="KAK3542793.1"/>
    <property type="molecule type" value="Genomic_DNA"/>
</dbReference>